<dbReference type="GO" id="GO:0005524">
    <property type="term" value="F:ATP binding"/>
    <property type="evidence" value="ECO:0007669"/>
    <property type="project" value="UniProtKB-KW"/>
</dbReference>
<dbReference type="Gene3D" id="3.30.260.10">
    <property type="entry name" value="TCP-1-like chaperonin intermediate domain"/>
    <property type="match status" value="1"/>
</dbReference>
<evidence type="ECO:0000256" key="1">
    <source>
        <dbReference type="ARBA" id="ARBA00008020"/>
    </source>
</evidence>
<protein>
    <submittedName>
        <fullName evidence="6">Bardet-Biedl syndrome 10 homolog</fullName>
    </submittedName>
</protein>
<dbReference type="AlphaFoldDB" id="A0A6S7LFK6"/>
<dbReference type="InterPro" id="IPR027409">
    <property type="entry name" value="GroEL-like_apical_dom_sf"/>
</dbReference>
<gene>
    <name evidence="6" type="ORF">PACLA_8A066883</name>
</gene>
<keyword evidence="7" id="KW-1185">Reference proteome</keyword>
<dbReference type="InterPro" id="IPR042619">
    <property type="entry name" value="BBS10"/>
</dbReference>
<dbReference type="SUPFAM" id="SSF48592">
    <property type="entry name" value="GroEL equatorial domain-like"/>
    <property type="match status" value="1"/>
</dbReference>
<dbReference type="GO" id="GO:0051131">
    <property type="term" value="P:chaperone-mediated protein complex assembly"/>
    <property type="evidence" value="ECO:0007669"/>
    <property type="project" value="InterPro"/>
</dbReference>
<evidence type="ECO:0000313" key="7">
    <source>
        <dbReference type="Proteomes" id="UP001152795"/>
    </source>
</evidence>
<keyword evidence="4 5" id="KW-0143">Chaperone</keyword>
<dbReference type="Proteomes" id="UP001152795">
    <property type="component" value="Unassembled WGS sequence"/>
</dbReference>
<evidence type="ECO:0000256" key="5">
    <source>
        <dbReference type="RuleBase" id="RU004187"/>
    </source>
</evidence>
<evidence type="ECO:0000256" key="4">
    <source>
        <dbReference type="ARBA" id="ARBA00023186"/>
    </source>
</evidence>
<dbReference type="Pfam" id="PF00118">
    <property type="entry name" value="Cpn60_TCP1"/>
    <property type="match status" value="1"/>
</dbReference>
<dbReference type="InterPro" id="IPR002423">
    <property type="entry name" value="Cpn60/GroEL/TCP-1"/>
</dbReference>
<proteinExistence type="inferred from homology"/>
<dbReference type="GO" id="GO:0140662">
    <property type="term" value="F:ATP-dependent protein folding chaperone"/>
    <property type="evidence" value="ECO:0007669"/>
    <property type="project" value="InterPro"/>
</dbReference>
<dbReference type="PRINTS" id="PR00304">
    <property type="entry name" value="TCOMPLEXTCP1"/>
</dbReference>
<dbReference type="Gene3D" id="3.50.7.10">
    <property type="entry name" value="GroEL"/>
    <property type="match status" value="1"/>
</dbReference>
<dbReference type="SUPFAM" id="SSF52029">
    <property type="entry name" value="GroEL apical domain-like"/>
    <property type="match status" value="1"/>
</dbReference>
<evidence type="ECO:0000256" key="3">
    <source>
        <dbReference type="ARBA" id="ARBA00022840"/>
    </source>
</evidence>
<organism evidence="6 7">
    <name type="scientific">Paramuricea clavata</name>
    <name type="common">Red gorgonian</name>
    <name type="synonym">Violescent sea-whip</name>
    <dbReference type="NCBI Taxonomy" id="317549"/>
    <lineage>
        <taxon>Eukaryota</taxon>
        <taxon>Metazoa</taxon>
        <taxon>Cnidaria</taxon>
        <taxon>Anthozoa</taxon>
        <taxon>Octocorallia</taxon>
        <taxon>Malacalcyonacea</taxon>
        <taxon>Plexauridae</taxon>
        <taxon>Paramuricea</taxon>
    </lineage>
</organism>
<dbReference type="PANTHER" id="PTHR14667">
    <property type="entry name" value="BARDET-BIEDL SYNDROME 10 PROTEIN"/>
    <property type="match status" value="1"/>
</dbReference>
<dbReference type="Gene3D" id="1.10.560.10">
    <property type="entry name" value="GroEL-like equatorial domain"/>
    <property type="match status" value="1"/>
</dbReference>
<dbReference type="OrthoDB" id="9393833at2759"/>
<sequence>MAENLEFVNKTFEFSNETVQVIKDSFGPNGLDTLVSTTSGTLMLTNDGFQVVKSLSRSSPVGKFIFQGLDLFYKNTGDFSKKFILLIRELLGEVLTIMSEDKTRSNEQLLCISQGMDGLFYSIIPKVFDKLQTVGVINEYPGKIDDGISIIKTSISGKFSPKTCEILVGLIRQLLFADELSNDIAYLKQTTDKLLDNFSDTVWEVAGKLLTSSAVLLGIIIPREFLTMLKKLPRSPESNFFKFVILGSSFGYDLPQSNTVFSLKDSQHVNNVLEWRRKHIENVVQVLAKHGVELIITSVTLHETFVHICNQYHMAAIHLIPQEDITRISNIFGINLLFDLEADLTSFIGVATSCKPIQVGRHVYVHLQPTKMLVKQILLYAPTETLCHQYSIALQNMLKILRSSFKQRPDKSYVLSYVLGGGAFELALAYTFEEYRKVNKLNPNIQIGCEILEKALLSIPRQLSKNSDCRVSIFDLKAETRQALAAGKQVYGLDRNGGLSFVGNEGIIEPTMGNYMLVSSVLLLFVQILRTDRIVHVKTLPSKNAQVDSDDSDSELDK</sequence>
<comment type="caution">
    <text evidence="6">The sequence shown here is derived from an EMBL/GenBank/DDBJ whole genome shotgun (WGS) entry which is preliminary data.</text>
</comment>
<keyword evidence="3 5" id="KW-0067">ATP-binding</keyword>
<dbReference type="InterPro" id="IPR017998">
    <property type="entry name" value="Chaperone_TCP-1"/>
</dbReference>
<name>A0A6S7LFK6_PARCT</name>
<reference evidence="6" key="1">
    <citation type="submission" date="2020-04" db="EMBL/GenBank/DDBJ databases">
        <authorList>
            <person name="Alioto T."/>
            <person name="Alioto T."/>
            <person name="Gomez Garrido J."/>
        </authorList>
    </citation>
    <scope>NUCLEOTIDE SEQUENCE</scope>
    <source>
        <strain evidence="6">A484AB</strain>
    </source>
</reference>
<evidence type="ECO:0000256" key="2">
    <source>
        <dbReference type="ARBA" id="ARBA00022741"/>
    </source>
</evidence>
<dbReference type="EMBL" id="CACRXK020017536">
    <property type="protein sequence ID" value="CAB4031329.1"/>
    <property type="molecule type" value="Genomic_DNA"/>
</dbReference>
<dbReference type="PANTHER" id="PTHR14667:SF2">
    <property type="entry name" value="BARDET-BIEDL SYNDROME 10 PROTEIN"/>
    <property type="match status" value="1"/>
</dbReference>
<dbReference type="InterPro" id="IPR027413">
    <property type="entry name" value="GROEL-like_equatorial_sf"/>
</dbReference>
<dbReference type="InterPro" id="IPR027410">
    <property type="entry name" value="TCP-1-like_intermed_sf"/>
</dbReference>
<evidence type="ECO:0000313" key="6">
    <source>
        <dbReference type="EMBL" id="CAB4031329.1"/>
    </source>
</evidence>
<keyword evidence="2 5" id="KW-0547">Nucleotide-binding</keyword>
<accession>A0A6S7LFK6</accession>
<comment type="similarity">
    <text evidence="1 5">Belongs to the TCP-1 chaperonin family.</text>
</comment>